<accession>A0A8T0KZB4</accession>
<gene>
    <name evidence="2" type="ORF">HKW66_Vig0049950</name>
</gene>
<comment type="similarity">
    <text evidence="1">Belongs to the plant dirigent protein family.</text>
</comment>
<dbReference type="GO" id="GO:0048046">
    <property type="term" value="C:apoplast"/>
    <property type="evidence" value="ECO:0007669"/>
    <property type="project" value="UniProtKB-SubCell"/>
</dbReference>
<protein>
    <recommendedName>
        <fullName evidence="1">Dirigent protein</fullName>
    </recommendedName>
</protein>
<evidence type="ECO:0000313" key="2">
    <source>
        <dbReference type="EMBL" id="KAG2405740.1"/>
    </source>
</evidence>
<dbReference type="PANTHER" id="PTHR21495">
    <property type="entry name" value="NUCLEOPORIN-RELATED"/>
    <property type="match status" value="1"/>
</dbReference>
<dbReference type="Pfam" id="PF03018">
    <property type="entry name" value="Dirigent"/>
    <property type="match status" value="1"/>
</dbReference>
<dbReference type="Proteomes" id="UP000743370">
    <property type="component" value="Unassembled WGS sequence"/>
</dbReference>
<name>A0A8T0KZB4_PHAAN</name>
<organism evidence="2 3">
    <name type="scientific">Phaseolus angularis</name>
    <name type="common">Azuki bean</name>
    <name type="synonym">Vigna angularis</name>
    <dbReference type="NCBI Taxonomy" id="3914"/>
    <lineage>
        <taxon>Eukaryota</taxon>
        <taxon>Viridiplantae</taxon>
        <taxon>Streptophyta</taxon>
        <taxon>Embryophyta</taxon>
        <taxon>Tracheophyta</taxon>
        <taxon>Spermatophyta</taxon>
        <taxon>Magnoliopsida</taxon>
        <taxon>eudicotyledons</taxon>
        <taxon>Gunneridae</taxon>
        <taxon>Pentapetalae</taxon>
        <taxon>rosids</taxon>
        <taxon>fabids</taxon>
        <taxon>Fabales</taxon>
        <taxon>Fabaceae</taxon>
        <taxon>Papilionoideae</taxon>
        <taxon>50 kb inversion clade</taxon>
        <taxon>NPAAA clade</taxon>
        <taxon>indigoferoid/millettioid clade</taxon>
        <taxon>Phaseoleae</taxon>
        <taxon>Vigna</taxon>
    </lineage>
</organism>
<dbReference type="InterPro" id="IPR004265">
    <property type="entry name" value="Dirigent"/>
</dbReference>
<reference evidence="2 3" key="1">
    <citation type="submission" date="2020-05" db="EMBL/GenBank/DDBJ databases">
        <title>Vigna angularis (adzuki bean) Var. LongXiaoDou No. 4 denovo assembly.</title>
        <authorList>
            <person name="Xiang H."/>
        </authorList>
    </citation>
    <scope>NUCLEOTIDE SEQUENCE [LARGE SCALE GENOMIC DNA]</scope>
    <source>
        <tissue evidence="2">Leaf</tissue>
    </source>
</reference>
<sequence length="104" mass="11327">MHDVTIGPKPTAVKIAEAQTTNTCSTFFGFLAIADDPLTVGPDPGSKLVGKVQVLYGFSDQKEVAVKSGVFKFARGFADLKKYSLDNKTGNAVVEYNIFFVFHY</sequence>
<dbReference type="EMBL" id="JABFOF010000002">
    <property type="protein sequence ID" value="KAG2405740.1"/>
    <property type="molecule type" value="Genomic_DNA"/>
</dbReference>
<proteinExistence type="inferred from homology"/>
<evidence type="ECO:0000313" key="3">
    <source>
        <dbReference type="Proteomes" id="UP000743370"/>
    </source>
</evidence>
<keyword evidence="1" id="KW-0964">Secreted</keyword>
<comment type="caution">
    <text evidence="2">The sequence shown here is derived from an EMBL/GenBank/DDBJ whole genome shotgun (WGS) entry which is preliminary data.</text>
</comment>
<comment type="function">
    <text evidence="1">Dirigent proteins impart stereoselectivity on the phenoxy radical-coupling reaction, yielding optically active lignans from two molecules of coniferyl alcohol in the biosynthesis of lignans, flavonolignans, and alkaloids and thus plays a central role in plant secondary metabolism.</text>
</comment>
<keyword evidence="1" id="KW-0052">Apoplast</keyword>
<evidence type="ECO:0000256" key="1">
    <source>
        <dbReference type="RuleBase" id="RU363099"/>
    </source>
</evidence>
<dbReference type="AlphaFoldDB" id="A0A8T0KZB4"/>
<comment type="subcellular location">
    <subcellularLocation>
        <location evidence="1">Secreted</location>
        <location evidence="1">Extracellular space</location>
        <location evidence="1">Apoplast</location>
    </subcellularLocation>
</comment>
<comment type="subunit">
    <text evidence="1">Homodimer.</text>
</comment>